<keyword evidence="3" id="KW-1185">Reference proteome</keyword>
<organism evidence="2 3">
    <name type="scientific">Cynara cardunculus var. scolymus</name>
    <name type="common">Globe artichoke</name>
    <name type="synonym">Cynara scolymus</name>
    <dbReference type="NCBI Taxonomy" id="59895"/>
    <lineage>
        <taxon>Eukaryota</taxon>
        <taxon>Viridiplantae</taxon>
        <taxon>Streptophyta</taxon>
        <taxon>Embryophyta</taxon>
        <taxon>Tracheophyta</taxon>
        <taxon>Spermatophyta</taxon>
        <taxon>Magnoliopsida</taxon>
        <taxon>eudicotyledons</taxon>
        <taxon>Gunneridae</taxon>
        <taxon>Pentapetalae</taxon>
        <taxon>asterids</taxon>
        <taxon>campanulids</taxon>
        <taxon>Asterales</taxon>
        <taxon>Asteraceae</taxon>
        <taxon>Carduoideae</taxon>
        <taxon>Cardueae</taxon>
        <taxon>Carduinae</taxon>
        <taxon>Cynara</taxon>
    </lineage>
</organism>
<evidence type="ECO:0000256" key="1">
    <source>
        <dbReference type="SAM" id="MobiDB-lite"/>
    </source>
</evidence>
<evidence type="ECO:0000313" key="3">
    <source>
        <dbReference type="Proteomes" id="UP000243975"/>
    </source>
</evidence>
<dbReference type="AlphaFoldDB" id="A0A124SAX0"/>
<feature type="compositionally biased region" description="Basic and acidic residues" evidence="1">
    <location>
        <begin position="24"/>
        <end position="33"/>
    </location>
</feature>
<dbReference type="Pfam" id="PF05097">
    <property type="entry name" value="DUF688"/>
    <property type="match status" value="1"/>
</dbReference>
<name>A0A124SAX0_CYNCS</name>
<dbReference type="EMBL" id="LEKV01005334">
    <property type="protein sequence ID" value="KVH88812.1"/>
    <property type="molecule type" value="Genomic_DNA"/>
</dbReference>
<feature type="compositionally biased region" description="Basic and acidic residues" evidence="1">
    <location>
        <begin position="67"/>
        <end position="85"/>
    </location>
</feature>
<sequence length="538" mass="60046">MADKQLNFNRPLLSVRRFSSPVASEKDSRRKNESSLPEKPPIPSYKPESHSGSLRNPGSVPFVWEHSPGRPKDEAKTQKNPKERPPVVPKLPPGRILKHKKQDLDKKTEDSNAKKGPRKNSLGSQSEEKLTKFESPKGTKKVRSDARPDDEDGNSEIYMESDVKQSGIHFLPSAKAMSSEMTTEKPLEVKKVVNRENEKPQLSYGPNFLQFTADDSEEDSDFDYDDHENMSYKVCGLLPHFCLKGSIGLLNPVPGLSVRTRLPISSANKNRDRSSSVSSQPARVAVYEHKSSVNHQEDQMVLKNESAEATNQKKFQKLEGSGLYDRLQDRGVSYNLTASSPLPVSEREDGNFQKKGLVSFKELLLAEKNEKESDCQQPAMEKTLYVDTIHKVETAKSSSHSSSPKGKSNFDETDVGTFEISDIPTKSLQLDLVADKPKQDKEMKTQMGFCKDLKVSRQSGLELPATPPLPKSPSDSWLWRTLPSVSSKTASLRSNPKYSSPKIAARLDKNVQLRHPQVIGHVPKHMKPRSIGALAQLV</sequence>
<dbReference type="Gramene" id="KVH88812">
    <property type="protein sequence ID" value="KVH88812"/>
    <property type="gene ID" value="Ccrd_025405"/>
</dbReference>
<reference evidence="2 3" key="1">
    <citation type="journal article" date="2016" name="Sci. Rep.">
        <title>The genome sequence of the outbreeding globe artichoke constructed de novo incorporating a phase-aware low-pass sequencing strategy of F1 progeny.</title>
        <authorList>
            <person name="Scaglione D."/>
            <person name="Reyes-Chin-Wo S."/>
            <person name="Acquadro A."/>
            <person name="Froenicke L."/>
            <person name="Portis E."/>
            <person name="Beitel C."/>
            <person name="Tirone M."/>
            <person name="Mauro R."/>
            <person name="Lo Monaco A."/>
            <person name="Mauromicale G."/>
            <person name="Faccioli P."/>
            <person name="Cattivelli L."/>
            <person name="Rieseberg L."/>
            <person name="Michelmore R."/>
            <person name="Lanteri S."/>
        </authorList>
    </citation>
    <scope>NUCLEOTIDE SEQUENCE [LARGE SCALE GENOMIC DNA]</scope>
    <source>
        <strain evidence="2">2C</strain>
    </source>
</reference>
<comment type="caution">
    <text evidence="2">The sequence shown here is derived from an EMBL/GenBank/DDBJ whole genome shotgun (WGS) entry which is preliminary data.</text>
</comment>
<feature type="compositionally biased region" description="Basic and acidic residues" evidence="1">
    <location>
        <begin position="102"/>
        <end position="113"/>
    </location>
</feature>
<protein>
    <submittedName>
        <fullName evidence="2">Uncharacterized protein</fullName>
    </submittedName>
</protein>
<accession>A0A124SAX0</accession>
<dbReference type="OMA" id="NQICLRS"/>
<dbReference type="PANTHER" id="PTHR33671">
    <property type="entry name" value="N-METHYLTRANSFERASE, PUTATIVE (DUF688)-RELATED"/>
    <property type="match status" value="1"/>
</dbReference>
<dbReference type="Proteomes" id="UP000243975">
    <property type="component" value="Unassembled WGS sequence"/>
</dbReference>
<feature type="compositionally biased region" description="Basic and acidic residues" evidence="1">
    <location>
        <begin position="126"/>
        <end position="147"/>
    </location>
</feature>
<dbReference type="InterPro" id="IPR007789">
    <property type="entry name" value="DUF688"/>
</dbReference>
<dbReference type="PANTHER" id="PTHR33671:SF16">
    <property type="match status" value="1"/>
</dbReference>
<feature type="region of interest" description="Disordered" evidence="1">
    <location>
        <begin position="394"/>
        <end position="413"/>
    </location>
</feature>
<dbReference type="STRING" id="59895.A0A124SAX0"/>
<feature type="region of interest" description="Disordered" evidence="1">
    <location>
        <begin position="1"/>
        <end position="164"/>
    </location>
</feature>
<evidence type="ECO:0000313" key="2">
    <source>
        <dbReference type="EMBL" id="KVH88812.1"/>
    </source>
</evidence>
<proteinExistence type="predicted"/>
<feature type="compositionally biased region" description="Low complexity" evidence="1">
    <location>
        <begin position="396"/>
        <end position="407"/>
    </location>
</feature>
<gene>
    <name evidence="2" type="ORF">Ccrd_025405</name>
</gene>